<dbReference type="AlphaFoldDB" id="A0A0G4E921"/>
<dbReference type="Proteomes" id="UP000041254">
    <property type="component" value="Unassembled WGS sequence"/>
</dbReference>
<dbReference type="OMA" id="YRKQEEW"/>
<evidence type="ECO:0000313" key="3">
    <source>
        <dbReference type="EMBL" id="CEL92024.1"/>
    </source>
</evidence>
<dbReference type="VEuPathDB" id="CryptoDB:Vbra_6762"/>
<name>A0A0G4E921_VITBC</name>
<proteinExistence type="inferred from homology"/>
<dbReference type="FunCoup" id="A0A0G4E921">
    <property type="interactions" value="38"/>
</dbReference>
<comment type="similarity">
    <text evidence="1">Belongs to the CFAP298 family.</text>
</comment>
<evidence type="ECO:0000313" key="4">
    <source>
        <dbReference type="Proteomes" id="UP000041254"/>
    </source>
</evidence>
<feature type="region of interest" description="Disordered" evidence="2">
    <location>
        <begin position="242"/>
        <end position="262"/>
    </location>
</feature>
<dbReference type="PANTHER" id="PTHR13238">
    <property type="entry name" value="PROTEIN C21ORF59"/>
    <property type="match status" value="1"/>
</dbReference>
<accession>A0A0G4E921</accession>
<keyword evidence="4" id="KW-1185">Reference proteome</keyword>
<organism evidence="3 4">
    <name type="scientific">Vitrella brassicaformis (strain CCMP3155)</name>
    <dbReference type="NCBI Taxonomy" id="1169540"/>
    <lineage>
        <taxon>Eukaryota</taxon>
        <taxon>Sar</taxon>
        <taxon>Alveolata</taxon>
        <taxon>Colpodellida</taxon>
        <taxon>Vitrellaceae</taxon>
        <taxon>Vitrella</taxon>
    </lineage>
</organism>
<dbReference type="PANTHER" id="PTHR13238:SF0">
    <property type="entry name" value="CILIA- AND FLAGELLA-ASSOCIATED PROTEIN 298"/>
    <property type="match status" value="1"/>
</dbReference>
<dbReference type="PhylomeDB" id="A0A0G4E921"/>
<dbReference type="Pfam" id="PF11069">
    <property type="entry name" value="CFAP298"/>
    <property type="match status" value="1"/>
</dbReference>
<dbReference type="InParanoid" id="A0A0G4E921"/>
<dbReference type="GO" id="GO:0003352">
    <property type="term" value="P:regulation of cilium movement"/>
    <property type="evidence" value="ECO:0007669"/>
    <property type="project" value="InterPro"/>
</dbReference>
<reference evidence="3 4" key="1">
    <citation type="submission" date="2014-11" db="EMBL/GenBank/DDBJ databases">
        <authorList>
            <person name="Zhu J."/>
            <person name="Qi W."/>
            <person name="Song R."/>
        </authorList>
    </citation>
    <scope>NUCLEOTIDE SEQUENCE [LARGE SCALE GENOMIC DNA]</scope>
</reference>
<protein>
    <submittedName>
        <fullName evidence="3">Uncharacterized protein</fullName>
    </submittedName>
</protein>
<evidence type="ECO:0000256" key="2">
    <source>
        <dbReference type="SAM" id="MobiDB-lite"/>
    </source>
</evidence>
<dbReference type="InterPro" id="IPR021298">
    <property type="entry name" value="CFAP298"/>
</dbReference>
<sequence>MVLFHLKGKEAQHEFLYECPASTPTAALIADLVRVHNTRLKVMRLADACLGLAAHGPLRPEETRGLSDEVAKLSELSLDKGATHPDPSNYRTGVPPTAATAEVLKRTAEEAQEAVSHKQVGHRVCMTVSRLQESLDNLRGAVMIAYPAYHNLPEWDPARMILEDKDPLEGTHEGKEVLCESSTGLWWAGKEMRRGKLVSDFLGRNEKTKVVARLQPANAGAPVREPRVDEETHKAMLSFYHKRQQEDKQQLEDDEDDSYLGSAWANPRGLKNALVGGGKDIKWKPFN</sequence>
<gene>
    <name evidence="3" type="ORF">Vbra_6762</name>
</gene>
<dbReference type="EMBL" id="CDMY01000040">
    <property type="protein sequence ID" value="CEL92024.1"/>
    <property type="molecule type" value="Genomic_DNA"/>
</dbReference>
<evidence type="ECO:0000256" key="1">
    <source>
        <dbReference type="ARBA" id="ARBA00009619"/>
    </source>
</evidence>
<dbReference type="OrthoDB" id="276065at2759"/>